<reference evidence="12" key="2">
    <citation type="submission" date="2019-02" db="EMBL/GenBank/DDBJ databases">
        <title>Granulicella sibirica sp. nov., a psychrotolerant acidobacterium isolated from an organic soil layer in forested tundra, West Siberia.</title>
        <authorList>
            <person name="Oshkin I.Y."/>
            <person name="Kulichevskaya I.S."/>
            <person name="Rijpstra W.I.C."/>
            <person name="Sinninghe Damste J.S."/>
            <person name="Rakitin A.L."/>
            <person name="Ravin N.V."/>
            <person name="Dedysh S.N."/>
        </authorList>
    </citation>
    <scope>NUCLEOTIDE SEQUENCE [LARGE SCALE GENOMIC DNA]</scope>
    <source>
        <strain evidence="12">AF10</strain>
    </source>
</reference>
<comment type="caution">
    <text evidence="11">The sequence shown here is derived from an EMBL/GenBank/DDBJ whole genome shotgun (WGS) entry which is preliminary data.</text>
</comment>
<keyword evidence="4" id="KW-0812">Transmembrane</keyword>
<keyword evidence="6" id="KW-0472">Membrane</keyword>
<name>A0A4Q0SV42_9BACT</name>
<dbReference type="AlphaFoldDB" id="A0A4Q0SV42"/>
<evidence type="ECO:0000256" key="7">
    <source>
        <dbReference type="ARBA" id="ARBA00023237"/>
    </source>
</evidence>
<dbReference type="InterPro" id="IPR036942">
    <property type="entry name" value="Beta-barrel_TonB_sf"/>
</dbReference>
<dbReference type="InterPro" id="IPR039426">
    <property type="entry name" value="TonB-dep_rcpt-like"/>
</dbReference>
<feature type="region of interest" description="Disordered" evidence="8">
    <location>
        <begin position="21"/>
        <end position="41"/>
    </location>
</feature>
<dbReference type="SUPFAM" id="SSF56935">
    <property type="entry name" value="Porins"/>
    <property type="match status" value="1"/>
</dbReference>
<evidence type="ECO:0000256" key="4">
    <source>
        <dbReference type="ARBA" id="ARBA00022692"/>
    </source>
</evidence>
<evidence type="ECO:0000256" key="5">
    <source>
        <dbReference type="ARBA" id="ARBA00022729"/>
    </source>
</evidence>
<feature type="region of interest" description="Disordered" evidence="8">
    <location>
        <begin position="812"/>
        <end position="833"/>
    </location>
</feature>
<keyword evidence="3" id="KW-1134">Transmembrane beta strand</keyword>
<evidence type="ECO:0000256" key="8">
    <source>
        <dbReference type="SAM" id="MobiDB-lite"/>
    </source>
</evidence>
<keyword evidence="7" id="KW-0998">Cell outer membrane</keyword>
<evidence type="ECO:0000256" key="9">
    <source>
        <dbReference type="SAM" id="SignalP"/>
    </source>
</evidence>
<dbReference type="InterPro" id="IPR057601">
    <property type="entry name" value="Oar-like_b-barrel"/>
</dbReference>
<dbReference type="Pfam" id="PF25183">
    <property type="entry name" value="OMP_b-brl_4"/>
    <property type="match status" value="1"/>
</dbReference>
<evidence type="ECO:0000256" key="2">
    <source>
        <dbReference type="ARBA" id="ARBA00022448"/>
    </source>
</evidence>
<evidence type="ECO:0000256" key="3">
    <source>
        <dbReference type="ARBA" id="ARBA00022452"/>
    </source>
</evidence>
<keyword evidence="12" id="KW-1185">Reference proteome</keyword>
<evidence type="ECO:0000256" key="6">
    <source>
        <dbReference type="ARBA" id="ARBA00023136"/>
    </source>
</evidence>
<evidence type="ECO:0000313" key="11">
    <source>
        <dbReference type="EMBL" id="RXH54627.1"/>
    </source>
</evidence>
<organism evidence="11 12">
    <name type="scientific">Granulicella sibirica</name>
    <dbReference type="NCBI Taxonomy" id="2479048"/>
    <lineage>
        <taxon>Bacteria</taxon>
        <taxon>Pseudomonadati</taxon>
        <taxon>Acidobacteriota</taxon>
        <taxon>Terriglobia</taxon>
        <taxon>Terriglobales</taxon>
        <taxon>Acidobacteriaceae</taxon>
        <taxon>Granulicella</taxon>
    </lineage>
</organism>
<proteinExistence type="predicted"/>
<dbReference type="GO" id="GO:0009279">
    <property type="term" value="C:cell outer membrane"/>
    <property type="evidence" value="ECO:0007669"/>
    <property type="project" value="UniProtKB-SubCell"/>
</dbReference>
<dbReference type="RefSeq" id="WP_128914386.1">
    <property type="nucleotide sequence ID" value="NZ_RDSM01000003.1"/>
</dbReference>
<feature type="signal peptide" evidence="9">
    <location>
        <begin position="1"/>
        <end position="19"/>
    </location>
</feature>
<keyword evidence="5 9" id="KW-0732">Signal</keyword>
<dbReference type="Proteomes" id="UP000289437">
    <property type="component" value="Unassembled WGS sequence"/>
</dbReference>
<feature type="chain" id="PRO_5020536681" evidence="9">
    <location>
        <begin position="20"/>
        <end position="1032"/>
    </location>
</feature>
<dbReference type="PANTHER" id="PTHR30069">
    <property type="entry name" value="TONB-DEPENDENT OUTER MEMBRANE RECEPTOR"/>
    <property type="match status" value="1"/>
</dbReference>
<sequence length="1032" mass="110724">MKLCLPIAALVLLVPSAYSQTPTDSAQEAPKPPAESLASSAASEIPLNKRDFSALLLLSVGTSTDSNGTNYTPQFAINGQRGVEATFAMDGAETSDPEMGGSTFSNFNVDAIQAIDSTSGWMPAEIGHGSSGFTNISTRSGNARIHGSFFEFIRNSSLDARNYFDHSSPANPGRIPPFRRNEFGLTNGGPVILPHIYDGEGKTFYFVELQALRQVLGTTQVFPVPTAQERSGIDSTAFPGDPLTVRIDPGIAKILARYPLPNYPQGAFGVHTYATSAKILTTSDQFSVRLDHQAGPKNHFFGRVSFDNLIGPTTNPDQTALDPSFGVQYRDHQRNVTFDYARTASPRLILETQFDITRTTPAFITNNHTDPAIKFNDGLYESFNSTAGSVIAAFNNLFSLRQSASFTTKRHNVKAGAEVRLNRDTSYFGQSLNGEFDFGGGAAYSPVEIRSQSGAHVIHAGDPLPDTLSSFLVGSAFNYNVAVASPFTSGGEHIGPAATSRSAWGAWIQDTWKINDRFTLNYGLRYEHYTPIEERAHRTSSLRDANNALGQIFVVNPQPAYDNSRFNWSPRVQLDTQLPQHLILHAGGALTTVPPNIWQDNLLTGGSPFAIYPRLTSSSANPIPYGYQIDASKLPRAYTPDGADIFPNNNTKAVAPNTLFDVDRYERDLAAISPGDQINPISVSGVDPKFGNAYLGTWTAGLERSFGSLNASATYIGTAAMRLPRISFPNAYPGATPAFARHTEFDAQGNVTGGFGTEQLIRATSHSSYHALQASLQGTTGHGGPGLQASYTWSKSLDDTSTVSGGLNAGASGAVTLTSPQDPFDTHPEKGPSSFDTTHVFSLSAAQDLHLESIQTLEQLPMKLRSGWEVISISTITSGSPFTVYSGVQQTGAGAGSADRPDLITTPALSTARTKREDYFGLGDGNASFFSIPIGIPGGTGPNSGRFGTLGRNTFRGPAFYDFDVSLIKDTPVGHRGKGELAVIQFRSEFFNVFNIANLGLPANILTGSGFGVISKTAGTSRQVQFSLKILY</sequence>
<protein>
    <submittedName>
        <fullName evidence="11">Oar protein</fullName>
    </submittedName>
</protein>
<dbReference type="EMBL" id="RDSM01000003">
    <property type="protein sequence ID" value="RXH54627.1"/>
    <property type="molecule type" value="Genomic_DNA"/>
</dbReference>
<feature type="domain" description="TonB-dependent transporter Oar-like beta-barrel" evidence="10">
    <location>
        <begin position="137"/>
        <end position="1025"/>
    </location>
</feature>
<evidence type="ECO:0000313" key="12">
    <source>
        <dbReference type="Proteomes" id="UP000289437"/>
    </source>
</evidence>
<reference evidence="11 12" key="1">
    <citation type="submission" date="2018-11" db="EMBL/GenBank/DDBJ databases">
        <authorList>
            <person name="Mardanov A.V."/>
            <person name="Ravin N.V."/>
            <person name="Dedysh S.N."/>
        </authorList>
    </citation>
    <scope>NUCLEOTIDE SEQUENCE [LARGE SCALE GENOMIC DNA]</scope>
    <source>
        <strain evidence="11 12">AF10</strain>
    </source>
</reference>
<dbReference type="PANTHER" id="PTHR30069:SF29">
    <property type="entry name" value="HEMOGLOBIN AND HEMOGLOBIN-HAPTOGLOBIN-BINDING PROTEIN 1-RELATED"/>
    <property type="match status" value="1"/>
</dbReference>
<accession>A0A4Q0SV42</accession>
<dbReference type="Gene3D" id="2.40.170.20">
    <property type="entry name" value="TonB-dependent receptor, beta-barrel domain"/>
    <property type="match status" value="1"/>
</dbReference>
<dbReference type="GO" id="GO:0044718">
    <property type="term" value="P:siderophore transmembrane transport"/>
    <property type="evidence" value="ECO:0007669"/>
    <property type="project" value="TreeGrafter"/>
</dbReference>
<comment type="subcellular location">
    <subcellularLocation>
        <location evidence="1">Cell outer membrane</location>
        <topology evidence="1">Multi-pass membrane protein</topology>
    </subcellularLocation>
</comment>
<dbReference type="GO" id="GO:0015344">
    <property type="term" value="F:siderophore uptake transmembrane transporter activity"/>
    <property type="evidence" value="ECO:0007669"/>
    <property type="project" value="TreeGrafter"/>
</dbReference>
<keyword evidence="2" id="KW-0813">Transport</keyword>
<dbReference type="OrthoDB" id="97893at2"/>
<evidence type="ECO:0000256" key="1">
    <source>
        <dbReference type="ARBA" id="ARBA00004571"/>
    </source>
</evidence>
<evidence type="ECO:0000259" key="10">
    <source>
        <dbReference type="Pfam" id="PF25183"/>
    </source>
</evidence>
<gene>
    <name evidence="11" type="ORF">GRAN_3731</name>
</gene>